<dbReference type="SUPFAM" id="SSF101898">
    <property type="entry name" value="NHL repeat"/>
    <property type="match status" value="1"/>
</dbReference>
<dbReference type="Gene3D" id="4.10.830.40">
    <property type="match status" value="1"/>
</dbReference>
<keyword evidence="2" id="KW-0479">Metal-binding</keyword>
<evidence type="ECO:0000259" key="5">
    <source>
        <dbReference type="PROSITE" id="PS50157"/>
    </source>
</evidence>
<gene>
    <name evidence="6" type="ORF">OFUS_LOCUS13370</name>
</gene>
<dbReference type="Gene3D" id="2.120.10.30">
    <property type="entry name" value="TolB, C-terminal domain"/>
    <property type="match status" value="2"/>
</dbReference>
<keyword evidence="2" id="KW-0862">Zinc</keyword>
<evidence type="ECO:0000313" key="6">
    <source>
        <dbReference type="EMBL" id="CAH1787729.1"/>
    </source>
</evidence>
<dbReference type="InterPro" id="IPR011042">
    <property type="entry name" value="6-blade_b-propeller_TolB-like"/>
</dbReference>
<reference evidence="6" key="1">
    <citation type="submission" date="2022-03" db="EMBL/GenBank/DDBJ databases">
        <authorList>
            <person name="Martin C."/>
        </authorList>
    </citation>
    <scope>NUCLEOTIDE SEQUENCE</scope>
</reference>
<evidence type="ECO:0000256" key="2">
    <source>
        <dbReference type="PROSITE-ProRule" id="PRU00024"/>
    </source>
</evidence>
<dbReference type="PROSITE" id="PS50119">
    <property type="entry name" value="ZF_BBOX"/>
    <property type="match status" value="2"/>
</dbReference>
<evidence type="ECO:0000256" key="1">
    <source>
        <dbReference type="ARBA" id="ARBA00022737"/>
    </source>
</evidence>
<protein>
    <submittedName>
        <fullName evidence="6">Uncharacterized protein</fullName>
    </submittedName>
</protein>
<keyword evidence="7" id="KW-1185">Reference proteome</keyword>
<dbReference type="InterPro" id="IPR047153">
    <property type="entry name" value="TRIM45/56/19-like"/>
</dbReference>
<dbReference type="PROSITE" id="PS51125">
    <property type="entry name" value="NHL"/>
    <property type="match status" value="1"/>
</dbReference>
<name>A0A8S4P321_OWEFU</name>
<comment type="caution">
    <text evidence="6">The sequence shown here is derived from an EMBL/GenBank/DDBJ whole genome shotgun (WGS) entry which is preliminary data.</text>
</comment>
<dbReference type="Pfam" id="PF00643">
    <property type="entry name" value="zf-B_box"/>
    <property type="match status" value="1"/>
</dbReference>
<dbReference type="SMART" id="SM00336">
    <property type="entry name" value="BBOX"/>
    <property type="match status" value="2"/>
</dbReference>
<dbReference type="OrthoDB" id="10039644at2759"/>
<dbReference type="PANTHER" id="PTHR25462">
    <property type="entry name" value="BONUS, ISOFORM C-RELATED"/>
    <property type="match status" value="1"/>
</dbReference>
<feature type="repeat" description="NHL" evidence="3">
    <location>
        <begin position="491"/>
        <end position="534"/>
    </location>
</feature>
<keyword evidence="1" id="KW-0677">Repeat</keyword>
<dbReference type="Proteomes" id="UP000749559">
    <property type="component" value="Unassembled WGS sequence"/>
</dbReference>
<dbReference type="PANTHER" id="PTHR25462:SF296">
    <property type="entry name" value="MEIOTIC P26, ISOFORM F"/>
    <property type="match status" value="1"/>
</dbReference>
<evidence type="ECO:0000313" key="7">
    <source>
        <dbReference type="Proteomes" id="UP000749559"/>
    </source>
</evidence>
<dbReference type="InterPro" id="IPR013087">
    <property type="entry name" value="Znf_C2H2_type"/>
</dbReference>
<dbReference type="CDD" id="cd05819">
    <property type="entry name" value="NHL"/>
    <property type="match status" value="1"/>
</dbReference>
<evidence type="ECO:0000256" key="3">
    <source>
        <dbReference type="PROSITE-ProRule" id="PRU00504"/>
    </source>
</evidence>
<keyword evidence="2" id="KW-0863">Zinc-finger</keyword>
<dbReference type="AlphaFoldDB" id="A0A8S4P321"/>
<dbReference type="PROSITE" id="PS50157">
    <property type="entry name" value="ZINC_FINGER_C2H2_2"/>
    <property type="match status" value="1"/>
</dbReference>
<dbReference type="InterPro" id="IPR000315">
    <property type="entry name" value="Znf_B-box"/>
</dbReference>
<evidence type="ECO:0000259" key="4">
    <source>
        <dbReference type="PROSITE" id="PS50119"/>
    </source>
</evidence>
<feature type="domain" description="B box-type" evidence="4">
    <location>
        <begin position="17"/>
        <end position="67"/>
    </location>
</feature>
<dbReference type="CDD" id="cd19756">
    <property type="entry name" value="Bbox2"/>
    <property type="match status" value="1"/>
</dbReference>
<accession>A0A8S4P321</accession>
<proteinExistence type="predicted"/>
<organism evidence="6 7">
    <name type="scientific">Owenia fusiformis</name>
    <name type="common">Polychaete worm</name>
    <dbReference type="NCBI Taxonomy" id="6347"/>
    <lineage>
        <taxon>Eukaryota</taxon>
        <taxon>Metazoa</taxon>
        <taxon>Spiralia</taxon>
        <taxon>Lophotrochozoa</taxon>
        <taxon>Annelida</taxon>
        <taxon>Polychaeta</taxon>
        <taxon>Sedentaria</taxon>
        <taxon>Canalipalpata</taxon>
        <taxon>Sabellida</taxon>
        <taxon>Oweniida</taxon>
        <taxon>Oweniidae</taxon>
        <taxon>Owenia</taxon>
    </lineage>
</organism>
<dbReference type="CDD" id="cd19757">
    <property type="entry name" value="Bbox1"/>
    <property type="match status" value="1"/>
</dbReference>
<dbReference type="EMBL" id="CAIIXF020000006">
    <property type="protein sequence ID" value="CAH1787729.1"/>
    <property type="molecule type" value="Genomic_DNA"/>
</dbReference>
<dbReference type="Gene3D" id="3.30.160.60">
    <property type="entry name" value="Classic Zinc Finger"/>
    <property type="match status" value="1"/>
</dbReference>
<feature type="domain" description="C2H2-type" evidence="5">
    <location>
        <begin position="44"/>
        <end position="72"/>
    </location>
</feature>
<dbReference type="GO" id="GO:0008270">
    <property type="term" value="F:zinc ion binding"/>
    <property type="evidence" value="ECO:0007669"/>
    <property type="project" value="UniProtKB-KW"/>
</dbReference>
<sequence>MQSLAEALERTKKQLNKSSINCDICAQGDELRPAVARCIECAEYLCNTCDKSHGRTRLLKSHQRVKLTGDIEKDSKIAIDGLVQRNIDCTEHNDQPLKFYCKTDKTIVCRDCCITDHSGHSCVKIENVAKEELRNVSALIGLAIQRKDLLEKQLKNSENLTDIQGKKLQKLLSSIKSDRKAKITELERYFDKLESGAKEVHNNTVKQMKSQRSDIELQRGVTESTLLHLTSLQKHGHPVEIVTSSADIKQKLQDWSSMPLSVDLKPHLNSLDIGTYKPGHLDVSKLGQILTFTDKASDKTSATSFQSKKSLKLCRPNVYRSEHLVAEQKYENVISDICVGENQNILVVESPELQNMLVTYVNNHRTLNKKSTKKINSDGVCTAKDNCYAVCDRTYKCVAIYNENLVHQRNIGNFQDPFYICMNSAGELLVIDSAAKCVYIVDYNDGSILATIGDGILNGPSFVTNNSRYSVIVSDALTDCVYMFNRKGDLENSYGTKGSGNDQLDWPCGVCTDSLDNIIIADCNNDRIHLLDPTGRFIKYLLTPEDNVKYPYALAIDHNGDLLVSTWLSGDLHFIKYMAYE</sequence>
<dbReference type="InterPro" id="IPR001258">
    <property type="entry name" value="NHL_repeat"/>
</dbReference>
<feature type="domain" description="B box-type" evidence="4">
    <location>
        <begin position="84"/>
        <end position="125"/>
    </location>
</feature>
<dbReference type="SUPFAM" id="SSF57845">
    <property type="entry name" value="B-box zinc-binding domain"/>
    <property type="match status" value="1"/>
</dbReference>